<dbReference type="Pfam" id="PF25583">
    <property type="entry name" value="WCX"/>
    <property type="match status" value="1"/>
</dbReference>
<gene>
    <name evidence="4" type="ORF">GCM10008013_10190</name>
</gene>
<dbReference type="InterPro" id="IPR036388">
    <property type="entry name" value="WH-like_DNA-bd_sf"/>
</dbReference>
<feature type="domain" description="WCX" evidence="3">
    <location>
        <begin position="256"/>
        <end position="308"/>
    </location>
</feature>
<dbReference type="Pfam" id="PF13280">
    <property type="entry name" value="WYL"/>
    <property type="match status" value="1"/>
</dbReference>
<evidence type="ECO:0000259" key="3">
    <source>
        <dbReference type="Pfam" id="PF25583"/>
    </source>
</evidence>
<evidence type="ECO:0000313" key="4">
    <source>
        <dbReference type="EMBL" id="GGH15783.1"/>
    </source>
</evidence>
<dbReference type="Proteomes" id="UP000659344">
    <property type="component" value="Unassembled WGS sequence"/>
</dbReference>
<evidence type="ECO:0000313" key="5">
    <source>
        <dbReference type="Proteomes" id="UP000659344"/>
    </source>
</evidence>
<organism evidence="4 5">
    <name type="scientific">Paenibacillus segetis</name>
    <dbReference type="NCBI Taxonomy" id="1325360"/>
    <lineage>
        <taxon>Bacteria</taxon>
        <taxon>Bacillati</taxon>
        <taxon>Bacillota</taxon>
        <taxon>Bacilli</taxon>
        <taxon>Bacillales</taxon>
        <taxon>Paenibacillaceae</taxon>
        <taxon>Paenibacillus</taxon>
    </lineage>
</organism>
<dbReference type="EMBL" id="BMFT01000001">
    <property type="protein sequence ID" value="GGH15783.1"/>
    <property type="molecule type" value="Genomic_DNA"/>
</dbReference>
<dbReference type="PANTHER" id="PTHR34580">
    <property type="match status" value="1"/>
</dbReference>
<dbReference type="Gene3D" id="1.10.10.10">
    <property type="entry name" value="Winged helix-like DNA-binding domain superfamily/Winged helix DNA-binding domain"/>
    <property type="match status" value="1"/>
</dbReference>
<dbReference type="InterPro" id="IPR057727">
    <property type="entry name" value="WCX_dom"/>
</dbReference>
<accession>A0ABQ1Y7T3</accession>
<dbReference type="PIRSF" id="PIRSF016838">
    <property type="entry name" value="PafC"/>
    <property type="match status" value="1"/>
</dbReference>
<dbReference type="InterPro" id="IPR026881">
    <property type="entry name" value="WYL_dom"/>
</dbReference>
<dbReference type="RefSeq" id="WP_188536443.1">
    <property type="nucleotide sequence ID" value="NZ_BMFT01000001.1"/>
</dbReference>
<dbReference type="InterPro" id="IPR013196">
    <property type="entry name" value="HTH_11"/>
</dbReference>
<comment type="caution">
    <text evidence="4">The sequence shown here is derived from an EMBL/GenBank/DDBJ whole genome shotgun (WGS) entry which is preliminary data.</text>
</comment>
<sequence length="320" mass="37031">MKRMDRMMAILMALQQRSETAQSLADKFEVSKRTVLRDMQALSEMGVPLYAVSGPGGGYRLMDGFYLPPLHLDCNEALTVLVALDGMAKYSDGPFHSAHWTAIDKIRAVLPEQTLHQVGPLLEHVEMEVPKRHFTTPHLNAIMTYAANSQWLKVMYRSQNYHRSLEIFPQRVYAAHGFWYCEAYSLVHEEVRTLRIDRMETVEEIEYRAPDWEKKVTEENSAQVQSALQDVIYIFARLSYRGALLAEQDPHMGHLVKQVGDEEWEVEFQCPLSEWNWAVSFFFNMGFDAEVIEPLLLREEIRARARHVMDKYTKDVGGSR</sequence>
<dbReference type="Pfam" id="PF08279">
    <property type="entry name" value="HTH_11"/>
    <property type="match status" value="1"/>
</dbReference>
<keyword evidence="5" id="KW-1185">Reference proteome</keyword>
<dbReference type="PANTHER" id="PTHR34580:SF1">
    <property type="entry name" value="PROTEIN PAFC"/>
    <property type="match status" value="1"/>
</dbReference>
<evidence type="ECO:0000259" key="1">
    <source>
        <dbReference type="Pfam" id="PF08279"/>
    </source>
</evidence>
<name>A0ABQ1Y7T3_9BACL</name>
<dbReference type="InterPro" id="IPR051534">
    <property type="entry name" value="CBASS_pafABC_assoc_protein"/>
</dbReference>
<feature type="domain" description="Helix-turn-helix type 11" evidence="1">
    <location>
        <begin position="6"/>
        <end position="60"/>
    </location>
</feature>
<reference evidence="5" key="1">
    <citation type="journal article" date="2019" name="Int. J. Syst. Evol. Microbiol.">
        <title>The Global Catalogue of Microorganisms (GCM) 10K type strain sequencing project: providing services to taxonomists for standard genome sequencing and annotation.</title>
        <authorList>
            <consortium name="The Broad Institute Genomics Platform"/>
            <consortium name="The Broad Institute Genome Sequencing Center for Infectious Disease"/>
            <person name="Wu L."/>
            <person name="Ma J."/>
        </authorList>
    </citation>
    <scope>NUCLEOTIDE SEQUENCE [LARGE SCALE GENOMIC DNA]</scope>
    <source>
        <strain evidence="5">CGMCC 1.12769</strain>
    </source>
</reference>
<dbReference type="SUPFAM" id="SSF46785">
    <property type="entry name" value="Winged helix' DNA-binding domain"/>
    <property type="match status" value="1"/>
</dbReference>
<protein>
    <submittedName>
        <fullName evidence="4">DeoR family transcriptional regulator</fullName>
    </submittedName>
</protein>
<dbReference type="InterPro" id="IPR028349">
    <property type="entry name" value="PafC-like"/>
</dbReference>
<feature type="domain" description="WYL" evidence="2">
    <location>
        <begin position="138"/>
        <end position="203"/>
    </location>
</feature>
<dbReference type="InterPro" id="IPR036390">
    <property type="entry name" value="WH_DNA-bd_sf"/>
</dbReference>
<dbReference type="PROSITE" id="PS52050">
    <property type="entry name" value="WYL"/>
    <property type="match status" value="1"/>
</dbReference>
<evidence type="ECO:0000259" key="2">
    <source>
        <dbReference type="Pfam" id="PF13280"/>
    </source>
</evidence>
<proteinExistence type="predicted"/>